<keyword evidence="2" id="KW-1185">Reference proteome</keyword>
<proteinExistence type="predicted"/>
<evidence type="ECO:0000313" key="2">
    <source>
        <dbReference type="Proteomes" id="UP000692954"/>
    </source>
</evidence>
<accession>A0A8S1RTI9</accession>
<dbReference type="Proteomes" id="UP000692954">
    <property type="component" value="Unassembled WGS sequence"/>
</dbReference>
<organism evidence="1 2">
    <name type="scientific">Paramecium sonneborni</name>
    <dbReference type="NCBI Taxonomy" id="65129"/>
    <lineage>
        <taxon>Eukaryota</taxon>
        <taxon>Sar</taxon>
        <taxon>Alveolata</taxon>
        <taxon>Ciliophora</taxon>
        <taxon>Intramacronucleata</taxon>
        <taxon>Oligohymenophorea</taxon>
        <taxon>Peniculida</taxon>
        <taxon>Parameciidae</taxon>
        <taxon>Paramecium</taxon>
    </lineage>
</organism>
<protein>
    <submittedName>
        <fullName evidence="1">Uncharacterized protein</fullName>
    </submittedName>
</protein>
<reference evidence="1" key="1">
    <citation type="submission" date="2021-01" db="EMBL/GenBank/DDBJ databases">
        <authorList>
            <consortium name="Genoscope - CEA"/>
            <person name="William W."/>
        </authorList>
    </citation>
    <scope>NUCLEOTIDE SEQUENCE</scope>
</reference>
<dbReference type="AlphaFoldDB" id="A0A8S1RTI9"/>
<evidence type="ECO:0000313" key="1">
    <source>
        <dbReference type="EMBL" id="CAD8130385.1"/>
    </source>
</evidence>
<gene>
    <name evidence="1" type="ORF">PSON_ATCC_30995.1.T2840003</name>
</gene>
<name>A0A8S1RTI9_9CILI</name>
<comment type="caution">
    <text evidence="1">The sequence shown here is derived from an EMBL/GenBank/DDBJ whole genome shotgun (WGS) entry which is preliminary data.</text>
</comment>
<dbReference type="EMBL" id="CAJJDN010000284">
    <property type="protein sequence ID" value="CAD8130385.1"/>
    <property type="molecule type" value="Genomic_DNA"/>
</dbReference>
<sequence>MINIFYSKSKCSNWICSSHQYAFYRINRFPIIDKSNHNQFSYCEYYQSGMKIYKSEINWIFCCCWRLKSATGAFSRGDIALQSNRWFALATQELKQHLPIQLQLCHILGAHDSKLKLQIAILRFGLHIYLQNHINHQNVLPQEQVEKKFQIQPYYLHFIQNQFHQIKFILLMETMII</sequence>